<evidence type="ECO:0000313" key="1">
    <source>
        <dbReference type="EMBL" id="PTB96790.1"/>
    </source>
</evidence>
<protein>
    <submittedName>
        <fullName evidence="1">Uncharacterized protein</fullName>
    </submittedName>
</protein>
<proteinExistence type="predicted"/>
<dbReference type="AlphaFoldDB" id="A0A2T4DSK8"/>
<dbReference type="EMBL" id="PYVU01000036">
    <property type="protein sequence ID" value="PTB96790.1"/>
    <property type="molecule type" value="Genomic_DNA"/>
</dbReference>
<evidence type="ECO:0000313" key="2">
    <source>
        <dbReference type="Proteomes" id="UP000240608"/>
    </source>
</evidence>
<name>A0A2T4DSK8_9BACT</name>
<sequence length="87" mass="9998">MTTYKQLAFILYGIVTKFHSLNALCKNLLFPEGKLTYSGIGKARRLLQTRLNENVDYEILNGPPNHIHEYTDRGLINPFYLTLAKVI</sequence>
<dbReference type="Proteomes" id="UP000240608">
    <property type="component" value="Unassembled WGS sequence"/>
</dbReference>
<reference evidence="1 2" key="1">
    <citation type="submission" date="2018-03" db="EMBL/GenBank/DDBJ databases">
        <title>Cross-interface Injection: A General Nanoliter Liquid Handling Method Applied to Single Cells Genome Amplification Automated Nanoliter Liquid Handling Applied to Single Cell Multiple Displacement Amplification.</title>
        <authorList>
            <person name="Yun J."/>
            <person name="Xu P."/>
            <person name="Xu J."/>
            <person name="Dai X."/>
            <person name="Wang Y."/>
            <person name="Zheng X."/>
            <person name="Cao C."/>
            <person name="Yi Q."/>
            <person name="Zhu Y."/>
            <person name="Wang L."/>
            <person name="Dong Z."/>
            <person name="Huang Y."/>
            <person name="Huang L."/>
            <person name="Du W."/>
        </authorList>
    </citation>
    <scope>NUCLEOTIDE SEQUENCE [LARGE SCALE GENOMIC DNA]</scope>
    <source>
        <strain evidence="1 2">Z-D1-2</strain>
    </source>
</reference>
<gene>
    <name evidence="1" type="ORF">C9994_05860</name>
</gene>
<comment type="caution">
    <text evidence="1">The sequence shown here is derived from an EMBL/GenBank/DDBJ whole genome shotgun (WGS) entry which is preliminary data.</text>
</comment>
<organism evidence="1 2">
    <name type="scientific">Marivirga lumbricoides</name>
    <dbReference type="NCBI Taxonomy" id="1046115"/>
    <lineage>
        <taxon>Bacteria</taxon>
        <taxon>Pseudomonadati</taxon>
        <taxon>Bacteroidota</taxon>
        <taxon>Cytophagia</taxon>
        <taxon>Cytophagales</taxon>
        <taxon>Marivirgaceae</taxon>
        <taxon>Marivirga</taxon>
    </lineage>
</organism>
<accession>A0A2T4DSK8</accession>